<gene>
    <name evidence="2" type="ORF">DAPPUDRAFT_262158</name>
</gene>
<dbReference type="SUPFAM" id="SSF53756">
    <property type="entry name" value="UDP-Glycosyltransferase/glycogen phosphorylase"/>
    <property type="match status" value="1"/>
</dbReference>
<evidence type="ECO:0000313" key="3">
    <source>
        <dbReference type="Proteomes" id="UP000000305"/>
    </source>
</evidence>
<evidence type="ECO:0000313" key="2">
    <source>
        <dbReference type="EMBL" id="EFX67070.1"/>
    </source>
</evidence>
<protein>
    <submittedName>
        <fullName evidence="2">Uncharacterized protein</fullName>
    </submittedName>
</protein>
<evidence type="ECO:0000256" key="1">
    <source>
        <dbReference type="SAM" id="SignalP"/>
    </source>
</evidence>
<proteinExistence type="predicted"/>
<dbReference type="KEGG" id="dpx:DAPPUDRAFT_262158"/>
<dbReference type="InParanoid" id="E9HMH1"/>
<feature type="chain" id="PRO_5003241884" evidence="1">
    <location>
        <begin position="23"/>
        <end position="72"/>
    </location>
</feature>
<dbReference type="EMBL" id="GL732686">
    <property type="protein sequence ID" value="EFX67070.1"/>
    <property type="molecule type" value="Genomic_DNA"/>
</dbReference>
<organism evidence="2 3">
    <name type="scientific">Daphnia pulex</name>
    <name type="common">Water flea</name>
    <dbReference type="NCBI Taxonomy" id="6669"/>
    <lineage>
        <taxon>Eukaryota</taxon>
        <taxon>Metazoa</taxon>
        <taxon>Ecdysozoa</taxon>
        <taxon>Arthropoda</taxon>
        <taxon>Crustacea</taxon>
        <taxon>Branchiopoda</taxon>
        <taxon>Diplostraca</taxon>
        <taxon>Cladocera</taxon>
        <taxon>Anomopoda</taxon>
        <taxon>Daphniidae</taxon>
        <taxon>Daphnia</taxon>
    </lineage>
</organism>
<dbReference type="HOGENOM" id="CLU_2724765_0_0_1"/>
<name>E9HMH1_DAPPU</name>
<sequence>MFFPGIAECILLVLTIICSGAAHNILVLTPITTPSHSNVFEPLVAQLADRGHFVTYTGTDYCHQTNPTNRVG</sequence>
<feature type="signal peptide" evidence="1">
    <location>
        <begin position="1"/>
        <end position="22"/>
    </location>
</feature>
<dbReference type="Proteomes" id="UP000000305">
    <property type="component" value="Unassembled WGS sequence"/>
</dbReference>
<keyword evidence="1" id="KW-0732">Signal</keyword>
<accession>E9HMH1</accession>
<reference evidence="2 3" key="1">
    <citation type="journal article" date="2011" name="Science">
        <title>The ecoresponsive genome of Daphnia pulex.</title>
        <authorList>
            <person name="Colbourne J.K."/>
            <person name="Pfrender M.E."/>
            <person name="Gilbert D."/>
            <person name="Thomas W.K."/>
            <person name="Tucker A."/>
            <person name="Oakley T.H."/>
            <person name="Tokishita S."/>
            <person name="Aerts A."/>
            <person name="Arnold G.J."/>
            <person name="Basu M.K."/>
            <person name="Bauer D.J."/>
            <person name="Caceres C.E."/>
            <person name="Carmel L."/>
            <person name="Casola C."/>
            <person name="Choi J.H."/>
            <person name="Detter J.C."/>
            <person name="Dong Q."/>
            <person name="Dusheyko S."/>
            <person name="Eads B.D."/>
            <person name="Frohlich T."/>
            <person name="Geiler-Samerotte K.A."/>
            <person name="Gerlach D."/>
            <person name="Hatcher P."/>
            <person name="Jogdeo S."/>
            <person name="Krijgsveld J."/>
            <person name="Kriventseva E.V."/>
            <person name="Kultz D."/>
            <person name="Laforsch C."/>
            <person name="Lindquist E."/>
            <person name="Lopez J."/>
            <person name="Manak J.R."/>
            <person name="Muller J."/>
            <person name="Pangilinan J."/>
            <person name="Patwardhan R.P."/>
            <person name="Pitluck S."/>
            <person name="Pritham E.J."/>
            <person name="Rechtsteiner A."/>
            <person name="Rho M."/>
            <person name="Rogozin I.B."/>
            <person name="Sakarya O."/>
            <person name="Salamov A."/>
            <person name="Schaack S."/>
            <person name="Shapiro H."/>
            <person name="Shiga Y."/>
            <person name="Skalitzky C."/>
            <person name="Smith Z."/>
            <person name="Souvorov A."/>
            <person name="Sung W."/>
            <person name="Tang Z."/>
            <person name="Tsuchiya D."/>
            <person name="Tu H."/>
            <person name="Vos H."/>
            <person name="Wang M."/>
            <person name="Wolf Y.I."/>
            <person name="Yamagata H."/>
            <person name="Yamada T."/>
            <person name="Ye Y."/>
            <person name="Shaw J.R."/>
            <person name="Andrews J."/>
            <person name="Crease T.J."/>
            <person name="Tang H."/>
            <person name="Lucas S.M."/>
            <person name="Robertson H.M."/>
            <person name="Bork P."/>
            <person name="Koonin E.V."/>
            <person name="Zdobnov E.M."/>
            <person name="Grigoriev I.V."/>
            <person name="Lynch M."/>
            <person name="Boore J.L."/>
        </authorList>
    </citation>
    <scope>NUCLEOTIDE SEQUENCE [LARGE SCALE GENOMIC DNA]</scope>
</reference>
<keyword evidence="3" id="KW-1185">Reference proteome</keyword>
<dbReference type="OrthoDB" id="5835829at2759"/>
<dbReference type="AlphaFoldDB" id="E9HMH1"/>